<dbReference type="Pfam" id="PF07853">
    <property type="entry name" value="DUF1648"/>
    <property type="match status" value="1"/>
</dbReference>
<keyword evidence="4" id="KW-1185">Reference proteome</keyword>
<feature type="transmembrane region" description="Helical" evidence="1">
    <location>
        <begin position="132"/>
        <end position="153"/>
    </location>
</feature>
<dbReference type="Proteomes" id="UP001225072">
    <property type="component" value="Unassembled WGS sequence"/>
</dbReference>
<comment type="caution">
    <text evidence="3">The sequence shown here is derived from an EMBL/GenBank/DDBJ whole genome shotgun (WGS) entry which is preliminary data.</text>
</comment>
<evidence type="ECO:0000313" key="3">
    <source>
        <dbReference type="EMBL" id="MDQ1097791.1"/>
    </source>
</evidence>
<keyword evidence="1" id="KW-0812">Transmembrane</keyword>
<dbReference type="InterPro" id="IPR012867">
    <property type="entry name" value="DUF1648"/>
</dbReference>
<keyword evidence="1" id="KW-0472">Membrane</keyword>
<dbReference type="PANTHER" id="PTHR37810">
    <property type="entry name" value="IMMUNITY PROTEIN SDPI"/>
    <property type="match status" value="1"/>
</dbReference>
<keyword evidence="1" id="KW-1133">Transmembrane helix</keyword>
<reference evidence="3 4" key="1">
    <citation type="submission" date="2023-07" db="EMBL/GenBank/DDBJ databases">
        <title>Functional and genomic diversity of the sorghum phyllosphere microbiome.</title>
        <authorList>
            <person name="Shade A."/>
        </authorList>
    </citation>
    <scope>NUCLEOTIDE SEQUENCE [LARGE SCALE GENOMIC DNA]</scope>
    <source>
        <strain evidence="3 4">SORGH_AS_1064</strain>
    </source>
</reference>
<feature type="transmembrane region" description="Helical" evidence="1">
    <location>
        <begin position="6"/>
        <end position="24"/>
    </location>
</feature>
<protein>
    <submittedName>
        <fullName evidence="3">Membrane protein</fullName>
    </submittedName>
</protein>
<gene>
    <name evidence="3" type="ORF">QE404_002938</name>
</gene>
<organism evidence="3 4">
    <name type="scientific">Chryseobacterium camelliae</name>
    <dbReference type="NCBI Taxonomy" id="1265445"/>
    <lineage>
        <taxon>Bacteria</taxon>
        <taxon>Pseudomonadati</taxon>
        <taxon>Bacteroidota</taxon>
        <taxon>Flavobacteriia</taxon>
        <taxon>Flavobacteriales</taxon>
        <taxon>Weeksellaceae</taxon>
        <taxon>Chryseobacterium group</taxon>
        <taxon>Chryseobacterium</taxon>
    </lineage>
</organism>
<sequence>MDSLFLIFDIVNLGLAALLWWITIKNYSVLPDTIPTHFDFEGKADHFGNKKFSFLLPVLAIVCYIAFAIILHYAGAGSNSVVITDKNRDAQLFIMMFFMRWLLMLIFLIFLNIQDYTIRYTADTDAKPRFPLMASVFMIIASVIVLFIFVGVFK</sequence>
<dbReference type="RefSeq" id="WP_307451575.1">
    <property type="nucleotide sequence ID" value="NZ_JAUTAL010000001.1"/>
</dbReference>
<accession>A0ABU0TL99</accession>
<dbReference type="PANTHER" id="PTHR37810:SF5">
    <property type="entry name" value="IMMUNITY PROTEIN SDPI"/>
    <property type="match status" value="1"/>
</dbReference>
<dbReference type="EMBL" id="JAUTAL010000001">
    <property type="protein sequence ID" value="MDQ1097791.1"/>
    <property type="molecule type" value="Genomic_DNA"/>
</dbReference>
<evidence type="ECO:0000259" key="2">
    <source>
        <dbReference type="Pfam" id="PF07853"/>
    </source>
</evidence>
<feature type="transmembrane region" description="Helical" evidence="1">
    <location>
        <begin position="52"/>
        <end position="73"/>
    </location>
</feature>
<evidence type="ECO:0000256" key="1">
    <source>
        <dbReference type="SAM" id="Phobius"/>
    </source>
</evidence>
<proteinExistence type="predicted"/>
<evidence type="ECO:0000313" key="4">
    <source>
        <dbReference type="Proteomes" id="UP001225072"/>
    </source>
</evidence>
<name>A0ABU0TL99_9FLAO</name>
<feature type="transmembrane region" description="Helical" evidence="1">
    <location>
        <begin position="93"/>
        <end position="111"/>
    </location>
</feature>
<feature type="domain" description="DUF1648" evidence="2">
    <location>
        <begin position="15"/>
        <end position="60"/>
    </location>
</feature>